<sequence>MTDEPINLMLEHLRVIRADLAVVRDDVREIKHRQNEMARQIVGLRRDQVGDAESVAHVEARLDRFGERIERIERRLGLLDEPSA</sequence>
<comment type="caution">
    <text evidence="1">The sequence shown here is derived from an EMBL/GenBank/DDBJ whole genome shotgun (WGS) entry which is preliminary data.</text>
</comment>
<organism evidence="1 2">
    <name type="scientific">Vineibacter terrae</name>
    <dbReference type="NCBI Taxonomy" id="2586908"/>
    <lineage>
        <taxon>Bacteria</taxon>
        <taxon>Pseudomonadati</taxon>
        <taxon>Pseudomonadota</taxon>
        <taxon>Alphaproteobacteria</taxon>
        <taxon>Hyphomicrobiales</taxon>
        <taxon>Vineibacter</taxon>
    </lineage>
</organism>
<keyword evidence="2" id="KW-1185">Reference proteome</keyword>
<dbReference type="Proteomes" id="UP000321638">
    <property type="component" value="Unassembled WGS sequence"/>
</dbReference>
<reference evidence="1 2" key="1">
    <citation type="submission" date="2019-06" db="EMBL/GenBank/DDBJ databases">
        <title>New taxonomy in bacterial strain CC-CFT640, isolated from vineyard.</title>
        <authorList>
            <person name="Lin S.-Y."/>
            <person name="Tsai C.-F."/>
            <person name="Young C.-C."/>
        </authorList>
    </citation>
    <scope>NUCLEOTIDE SEQUENCE [LARGE SCALE GENOMIC DNA]</scope>
    <source>
        <strain evidence="1 2">CC-CFT640</strain>
    </source>
</reference>
<dbReference type="RefSeq" id="WP_147848585.1">
    <property type="nucleotide sequence ID" value="NZ_VDUZ01000022.1"/>
</dbReference>
<evidence type="ECO:0000313" key="2">
    <source>
        <dbReference type="Proteomes" id="UP000321638"/>
    </source>
</evidence>
<protein>
    <submittedName>
        <fullName evidence="1">Uncharacterized protein</fullName>
    </submittedName>
</protein>
<evidence type="ECO:0000313" key="1">
    <source>
        <dbReference type="EMBL" id="TXL73791.1"/>
    </source>
</evidence>
<accession>A0A5C8PIZ9</accession>
<dbReference type="EMBL" id="VDUZ01000022">
    <property type="protein sequence ID" value="TXL73791.1"/>
    <property type="molecule type" value="Genomic_DNA"/>
</dbReference>
<proteinExistence type="predicted"/>
<name>A0A5C8PIZ9_9HYPH</name>
<gene>
    <name evidence="1" type="ORF">FHP25_19230</name>
</gene>
<dbReference type="OrthoDB" id="7282689at2"/>
<dbReference type="AlphaFoldDB" id="A0A5C8PIZ9"/>